<proteinExistence type="inferred from homology"/>
<dbReference type="InterPro" id="IPR025158">
    <property type="entry name" value="Mg_chelat-rel_C"/>
</dbReference>
<dbReference type="PRINTS" id="PR01657">
    <property type="entry name" value="MCMFAMILY"/>
</dbReference>
<evidence type="ECO:0000256" key="3">
    <source>
        <dbReference type="ARBA" id="ARBA00022840"/>
    </source>
</evidence>
<protein>
    <submittedName>
        <fullName evidence="5">Magnesium chelatase family protein</fullName>
    </submittedName>
</protein>
<accession>B5RLG0</accession>
<dbReference type="InterPro" id="IPR027417">
    <property type="entry name" value="P-loop_NTPase"/>
</dbReference>
<dbReference type="SMART" id="SM00382">
    <property type="entry name" value="AAA"/>
    <property type="match status" value="1"/>
</dbReference>
<dbReference type="Gene3D" id="3.40.50.300">
    <property type="entry name" value="P-loop containing nucleotide triphosphate hydrolases"/>
    <property type="match status" value="1"/>
</dbReference>
<dbReference type="Pfam" id="PF01078">
    <property type="entry name" value="Mg_chelatase"/>
    <property type="match status" value="1"/>
</dbReference>
<dbReference type="InterPro" id="IPR000523">
    <property type="entry name" value="Mg_chelatse_chII-like_cat_dom"/>
</dbReference>
<keyword evidence="6" id="KW-1185">Reference proteome</keyword>
<dbReference type="InterPro" id="IPR020568">
    <property type="entry name" value="Ribosomal_Su5_D2-typ_SF"/>
</dbReference>
<gene>
    <name evidence="5" type="ordered locus">BDU_89</name>
</gene>
<dbReference type="EMBL" id="CP000976">
    <property type="protein sequence ID" value="ACH93045.1"/>
    <property type="molecule type" value="Genomic_DNA"/>
</dbReference>
<keyword evidence="2" id="KW-0547">Nucleotide-binding</keyword>
<dbReference type="InterPro" id="IPR014721">
    <property type="entry name" value="Ribsml_uS5_D2-typ_fold_subgr"/>
</dbReference>
<dbReference type="HOGENOM" id="CLU_026145_1_0_12"/>
<dbReference type="InterPro" id="IPR003593">
    <property type="entry name" value="AAA+_ATPase"/>
</dbReference>
<sequence>MFYSAVQSFKRNFKVTLNNRQLKENYMQIYSHSSIGYEGELIEVEVDIKKGIPGIDIVGLAGSEIKESRERIKAAIKNSEFTFPKDRILINLAPAGIKKIGTAIDLSIATSIISTKENKNNNLKVLMLGELQLDGQIRTIKGVLPAISLAKEKGIKCIIIPFDNLEEALLISNLNIWGVKTLKETLEIIENLNNNIFPAKPTINFKIEENEEEFEYDFKNIKGQHRIKRALEIAVAGGHNIMIFGPPGSGKTLSIKCVQSILPPLTNKEIIETNRIWSIAGKLIDTKIIRKRPFRQPHQTASKEGIIGGGANALPGEVSLAHNGILFLDEALEFQKSILQSLREPIEDKTISIVRASSKSFKYPANFQLMIATNPCPCGNLGKNDIECFCSQQEVSNYWKKFGAAMLDRIDIRVPVKPVNNAKLFQEDNESSQEIKKRIIKARNIQNQRYENIKNVHKNSDLKPEHIAIFCNLDKILTEEMIYILNKLNISSRATHSILKLARTIADLKDESHISRESLLEAIEHRKHGEKLLEE</sequence>
<dbReference type="Proteomes" id="UP000000611">
    <property type="component" value="Chromosome"/>
</dbReference>
<feature type="domain" description="AAA+ ATPase" evidence="4">
    <location>
        <begin position="237"/>
        <end position="420"/>
    </location>
</feature>
<dbReference type="InterPro" id="IPR004482">
    <property type="entry name" value="Mg_chelat-rel"/>
</dbReference>
<reference evidence="5 6" key="1">
    <citation type="journal article" date="2008" name="PLoS Genet.">
        <title>The genome of Borrelia recurrentis, the agent of deadly louse-borne relapsing fever, is a degraded subset of tick-borne Borrelia duttonii.</title>
        <authorList>
            <person name="Lescot M."/>
            <person name="Audic S."/>
            <person name="Robert C."/>
            <person name="Nguyen T.T."/>
            <person name="Blanc G."/>
            <person name="Cutler S.J."/>
            <person name="Wincker P."/>
            <person name="Couloux A."/>
            <person name="Claverie J.-M."/>
            <person name="Raoult D."/>
            <person name="Drancourt M."/>
        </authorList>
    </citation>
    <scope>NUCLEOTIDE SEQUENCE [LARGE SCALE GENOMIC DNA]</scope>
    <source>
        <strain evidence="5 6">Ly</strain>
    </source>
</reference>
<evidence type="ECO:0000256" key="1">
    <source>
        <dbReference type="ARBA" id="ARBA00006354"/>
    </source>
</evidence>
<dbReference type="GO" id="GO:0003677">
    <property type="term" value="F:DNA binding"/>
    <property type="evidence" value="ECO:0007669"/>
    <property type="project" value="InterPro"/>
</dbReference>
<evidence type="ECO:0000256" key="2">
    <source>
        <dbReference type="ARBA" id="ARBA00022741"/>
    </source>
</evidence>
<evidence type="ECO:0000313" key="6">
    <source>
        <dbReference type="Proteomes" id="UP000000611"/>
    </source>
</evidence>
<evidence type="ECO:0000313" key="5">
    <source>
        <dbReference type="EMBL" id="ACH93045.1"/>
    </source>
</evidence>
<dbReference type="KEGG" id="bdu:BDU_89"/>
<keyword evidence="3" id="KW-0067">ATP-binding</keyword>
<dbReference type="InterPro" id="IPR045006">
    <property type="entry name" value="CHLI-like"/>
</dbReference>
<dbReference type="InterPro" id="IPR001208">
    <property type="entry name" value="MCM_dom"/>
</dbReference>
<dbReference type="SUPFAM" id="SSF54211">
    <property type="entry name" value="Ribosomal protein S5 domain 2-like"/>
    <property type="match status" value="1"/>
</dbReference>
<dbReference type="GO" id="GO:0005524">
    <property type="term" value="F:ATP binding"/>
    <property type="evidence" value="ECO:0007669"/>
    <property type="project" value="UniProtKB-KW"/>
</dbReference>
<dbReference type="eggNOG" id="COG0606">
    <property type="taxonomic scope" value="Bacteria"/>
</dbReference>
<dbReference type="Gene3D" id="3.30.230.10">
    <property type="match status" value="1"/>
</dbReference>
<dbReference type="Pfam" id="PF13541">
    <property type="entry name" value="ChlI"/>
    <property type="match status" value="1"/>
</dbReference>
<evidence type="ECO:0000259" key="4">
    <source>
        <dbReference type="SMART" id="SM00382"/>
    </source>
</evidence>
<dbReference type="STRING" id="412419.BDU_89"/>
<dbReference type="PANTHER" id="PTHR32039">
    <property type="entry name" value="MAGNESIUM-CHELATASE SUBUNIT CHLI"/>
    <property type="match status" value="1"/>
</dbReference>
<dbReference type="NCBIfam" id="TIGR00368">
    <property type="entry name" value="YifB family Mg chelatase-like AAA ATPase"/>
    <property type="match status" value="1"/>
</dbReference>
<dbReference type="PANTHER" id="PTHR32039:SF7">
    <property type="entry name" value="COMPETENCE PROTEIN COMM"/>
    <property type="match status" value="1"/>
</dbReference>
<organism evidence="5 6">
    <name type="scientific">Borrelia duttonii (strain Ly)</name>
    <dbReference type="NCBI Taxonomy" id="412419"/>
    <lineage>
        <taxon>Bacteria</taxon>
        <taxon>Pseudomonadati</taxon>
        <taxon>Spirochaetota</taxon>
        <taxon>Spirochaetia</taxon>
        <taxon>Spirochaetales</taxon>
        <taxon>Borreliaceae</taxon>
        <taxon>Borrelia</taxon>
    </lineage>
</organism>
<dbReference type="AlphaFoldDB" id="B5RLG0"/>
<dbReference type="Pfam" id="PF13335">
    <property type="entry name" value="Mg_chelatase_C"/>
    <property type="match status" value="1"/>
</dbReference>
<name>B5RLG0_BORDL</name>
<dbReference type="SUPFAM" id="SSF52540">
    <property type="entry name" value="P-loop containing nucleoside triphosphate hydrolases"/>
    <property type="match status" value="1"/>
</dbReference>
<comment type="similarity">
    <text evidence="1">Belongs to the Mg-chelatase subunits D/I family. ComM subfamily.</text>
</comment>